<keyword evidence="1" id="KW-0812">Transmembrane</keyword>
<proteinExistence type="predicted"/>
<feature type="non-terminal residue" evidence="2">
    <location>
        <position position="65"/>
    </location>
</feature>
<reference evidence="2 3" key="1">
    <citation type="submission" date="2019-01" db="EMBL/GenBank/DDBJ databases">
        <authorList>
            <person name="Alioto T."/>
            <person name="Alioto T."/>
        </authorList>
    </citation>
    <scope>NUCLEOTIDE SEQUENCE [LARGE SCALE GENOMIC DNA]</scope>
</reference>
<accession>A0A485PB33</accession>
<sequence>LRDYSKLYDGIGEFPSGWFQLIVNILSFLFFTDMLIYWIHRGFCHRLVFNHVHKPHHLWQIPTPF</sequence>
<evidence type="ECO:0000313" key="3">
    <source>
        <dbReference type="Proteomes" id="UP000386466"/>
    </source>
</evidence>
<dbReference type="EMBL" id="CAAGRJ010029906">
    <property type="protein sequence ID" value="VFV41229.1"/>
    <property type="molecule type" value="Genomic_DNA"/>
</dbReference>
<name>A0A485PB33_LYNPA</name>
<feature type="non-terminal residue" evidence="2">
    <location>
        <position position="1"/>
    </location>
</feature>
<organism evidence="2 3">
    <name type="scientific">Lynx pardinus</name>
    <name type="common">Iberian lynx</name>
    <name type="synonym">Felis pardina</name>
    <dbReference type="NCBI Taxonomy" id="191816"/>
    <lineage>
        <taxon>Eukaryota</taxon>
        <taxon>Metazoa</taxon>
        <taxon>Chordata</taxon>
        <taxon>Craniata</taxon>
        <taxon>Vertebrata</taxon>
        <taxon>Euteleostomi</taxon>
        <taxon>Mammalia</taxon>
        <taxon>Eutheria</taxon>
        <taxon>Laurasiatheria</taxon>
        <taxon>Carnivora</taxon>
        <taxon>Feliformia</taxon>
        <taxon>Felidae</taxon>
        <taxon>Felinae</taxon>
        <taxon>Lynx</taxon>
    </lineage>
</organism>
<dbReference type="Proteomes" id="UP000386466">
    <property type="component" value="Unassembled WGS sequence"/>
</dbReference>
<evidence type="ECO:0000256" key="1">
    <source>
        <dbReference type="SAM" id="Phobius"/>
    </source>
</evidence>
<keyword evidence="1" id="KW-0472">Membrane</keyword>
<dbReference type="AlphaFoldDB" id="A0A485PB33"/>
<evidence type="ECO:0000313" key="2">
    <source>
        <dbReference type="EMBL" id="VFV41229.1"/>
    </source>
</evidence>
<gene>
    <name evidence="2" type="ORF">LYPA_23C000234</name>
</gene>
<keyword evidence="1" id="KW-1133">Transmembrane helix</keyword>
<feature type="transmembrane region" description="Helical" evidence="1">
    <location>
        <begin position="18"/>
        <end position="39"/>
    </location>
</feature>
<keyword evidence="3" id="KW-1185">Reference proteome</keyword>
<protein>
    <submittedName>
        <fullName evidence="2">Lathosterol oxidase-like</fullName>
    </submittedName>
</protein>